<keyword evidence="1" id="KW-1133">Transmembrane helix</keyword>
<evidence type="ECO:0000256" key="1">
    <source>
        <dbReference type="SAM" id="Phobius"/>
    </source>
</evidence>
<dbReference type="InterPro" id="IPR025018">
    <property type="entry name" value="DUF3953"/>
</dbReference>
<evidence type="ECO:0000313" key="2">
    <source>
        <dbReference type="EMBL" id="MFD2760170.1"/>
    </source>
</evidence>
<reference evidence="3" key="1">
    <citation type="journal article" date="2019" name="Int. J. Syst. Evol. Microbiol.">
        <title>The Global Catalogue of Microorganisms (GCM) 10K type strain sequencing project: providing services to taxonomists for standard genome sequencing and annotation.</title>
        <authorList>
            <consortium name="The Broad Institute Genomics Platform"/>
            <consortium name="The Broad Institute Genome Sequencing Center for Infectious Disease"/>
            <person name="Wu L."/>
            <person name="Ma J."/>
        </authorList>
    </citation>
    <scope>NUCLEOTIDE SEQUENCE [LARGE SCALE GENOMIC DNA]</scope>
    <source>
        <strain evidence="3">TISTR 1535</strain>
    </source>
</reference>
<gene>
    <name evidence="2" type="ORF">ACFSUO_04180</name>
</gene>
<evidence type="ECO:0000313" key="3">
    <source>
        <dbReference type="Proteomes" id="UP001597502"/>
    </source>
</evidence>
<keyword evidence="3" id="KW-1185">Reference proteome</keyword>
<feature type="transmembrane region" description="Helical" evidence="1">
    <location>
        <begin position="55"/>
        <end position="74"/>
    </location>
</feature>
<comment type="caution">
    <text evidence="2">The sequence shown here is derived from an EMBL/GenBank/DDBJ whole genome shotgun (WGS) entry which is preliminary data.</text>
</comment>
<dbReference type="RefSeq" id="WP_382391390.1">
    <property type="nucleotide sequence ID" value="NZ_JBHUNA010000007.1"/>
</dbReference>
<keyword evidence="1" id="KW-0472">Membrane</keyword>
<sequence length="75" mass="8370">MKAARIILAIVVVFLAGYSVVAKEFGVMPYALLFTGLMNLVFGISEFQEKRKENAMTLFLTAGFVLFVSIYILLM</sequence>
<name>A0ABW5V398_9BACI</name>
<protein>
    <submittedName>
        <fullName evidence="2">YczI family protein</fullName>
    </submittedName>
</protein>
<dbReference type="Proteomes" id="UP001597502">
    <property type="component" value="Unassembled WGS sequence"/>
</dbReference>
<dbReference type="Pfam" id="PF13129">
    <property type="entry name" value="DUF3953"/>
    <property type="match status" value="1"/>
</dbReference>
<organism evidence="2 3">
    <name type="scientific">Lentibacillus juripiscarius</name>
    <dbReference type="NCBI Taxonomy" id="257446"/>
    <lineage>
        <taxon>Bacteria</taxon>
        <taxon>Bacillati</taxon>
        <taxon>Bacillota</taxon>
        <taxon>Bacilli</taxon>
        <taxon>Bacillales</taxon>
        <taxon>Bacillaceae</taxon>
        <taxon>Lentibacillus</taxon>
    </lineage>
</organism>
<dbReference type="EMBL" id="JBHUNA010000007">
    <property type="protein sequence ID" value="MFD2760170.1"/>
    <property type="molecule type" value="Genomic_DNA"/>
</dbReference>
<feature type="transmembrane region" description="Helical" evidence="1">
    <location>
        <begin position="32"/>
        <end position="48"/>
    </location>
</feature>
<proteinExistence type="predicted"/>
<accession>A0ABW5V398</accession>
<keyword evidence="1" id="KW-0812">Transmembrane</keyword>